<reference evidence="3 4" key="1">
    <citation type="submission" date="2017-01" db="EMBL/GenBank/DDBJ databases">
        <title>The cable genome- insights into the physiology and evolution of filamentous bacteria capable of sulfide oxidation via long distance electron transfer.</title>
        <authorList>
            <person name="Schreiber L."/>
            <person name="Bjerg J.T."/>
            <person name="Boggild A."/>
            <person name="Van De Vossenberg J."/>
            <person name="Meysman F."/>
            <person name="Nielsen L.P."/>
            <person name="Schramm A."/>
            <person name="Kjeldsen K.U."/>
        </authorList>
    </citation>
    <scope>NUCLEOTIDE SEQUENCE [LARGE SCALE GENOMIC DNA]</scope>
    <source>
        <strain evidence="3">A2</strain>
    </source>
</reference>
<protein>
    <submittedName>
        <fullName evidence="3">Uncharacterized protein</fullName>
    </submittedName>
</protein>
<dbReference type="AlphaFoldDB" id="A0A444J6Y5"/>
<evidence type="ECO:0000313" key="4">
    <source>
        <dbReference type="Proteomes" id="UP000286862"/>
    </source>
</evidence>
<organism evidence="3 4">
    <name type="scientific">Candidatus Electrothrix marina</name>
    <dbReference type="NCBI Taxonomy" id="1859130"/>
    <lineage>
        <taxon>Bacteria</taxon>
        <taxon>Pseudomonadati</taxon>
        <taxon>Thermodesulfobacteriota</taxon>
        <taxon>Desulfobulbia</taxon>
        <taxon>Desulfobulbales</taxon>
        <taxon>Desulfobulbaceae</taxon>
        <taxon>Candidatus Electrothrix</taxon>
    </lineage>
</organism>
<comment type="caution">
    <text evidence="3">The sequence shown here is derived from an EMBL/GenBank/DDBJ whole genome shotgun (WGS) entry which is preliminary data.</text>
</comment>
<proteinExistence type="predicted"/>
<evidence type="ECO:0000256" key="1">
    <source>
        <dbReference type="SAM" id="Coils"/>
    </source>
</evidence>
<evidence type="ECO:0000313" key="3">
    <source>
        <dbReference type="EMBL" id="RWX48835.1"/>
    </source>
</evidence>
<keyword evidence="2" id="KW-1133">Transmembrane helix</keyword>
<evidence type="ECO:0000256" key="2">
    <source>
        <dbReference type="SAM" id="Phobius"/>
    </source>
</evidence>
<gene>
    <name evidence="3" type="ORF">VT99_10511</name>
</gene>
<name>A0A444J6Y5_9BACT</name>
<accession>A0A444J6Y5</accession>
<keyword evidence="2" id="KW-0472">Membrane</keyword>
<dbReference type="EMBL" id="MTKQ01000051">
    <property type="protein sequence ID" value="RWX48835.1"/>
    <property type="molecule type" value="Genomic_DNA"/>
</dbReference>
<feature type="coiled-coil region" evidence="1">
    <location>
        <begin position="10"/>
        <end position="82"/>
    </location>
</feature>
<dbReference type="Proteomes" id="UP000286862">
    <property type="component" value="Unassembled WGS sequence"/>
</dbReference>
<feature type="transmembrane region" description="Helical" evidence="2">
    <location>
        <begin position="120"/>
        <end position="137"/>
    </location>
</feature>
<sequence length="227" mass="26067">MKKRKKILNELEKLQELQKIKLDIQKLQREEEQLIQKIRQAQIKLSQSIASGNNAKYTIDKINILEKKIRDIQISLQEKQQEPETTEQAPVVNKIATDKKIALSLIYLRQVKQLSKGTKLILFLCVGIFFTFSWKFPQINLSTLPFVLLALLSLLIVKEVLIEYRIKKGIFGTNRTEARALIEFIIKNSEDIDFTDSNGNLRRALLPESKLNPAEQPLPAFGEEAPA</sequence>
<keyword evidence="2" id="KW-0812">Transmembrane</keyword>
<keyword evidence="1" id="KW-0175">Coiled coil</keyword>
<feature type="transmembrane region" description="Helical" evidence="2">
    <location>
        <begin position="143"/>
        <end position="161"/>
    </location>
</feature>